<gene>
    <name evidence="2" type="ORF">SAMEA3752557_04271</name>
</gene>
<dbReference type="SUPFAM" id="SSF102114">
    <property type="entry name" value="Radical SAM enzymes"/>
    <property type="match status" value="1"/>
</dbReference>
<reference evidence="2 3" key="1">
    <citation type="submission" date="2018-06" db="EMBL/GenBank/DDBJ databases">
        <authorList>
            <consortium name="Pathogen Informatics"/>
            <person name="Doyle S."/>
        </authorList>
    </citation>
    <scope>NUCLEOTIDE SEQUENCE [LARGE SCALE GENOMIC DNA]</scope>
    <source>
        <strain evidence="2 3">VREC0535</strain>
    </source>
</reference>
<protein>
    <submittedName>
        <fullName evidence="2">His-Xaa-Ser system radical SAM maturase HxsB</fullName>
    </submittedName>
</protein>
<proteinExistence type="predicted"/>
<evidence type="ECO:0000313" key="2">
    <source>
        <dbReference type="EMBL" id="SQP85640.1"/>
    </source>
</evidence>
<dbReference type="PANTHER" id="PTHR43273:SF3">
    <property type="entry name" value="ANAEROBIC SULFATASE-MATURATING ENZYME HOMOLOG ASLB-RELATED"/>
    <property type="match status" value="1"/>
</dbReference>
<organism evidence="2 3">
    <name type="scientific">Escherichia coli</name>
    <dbReference type="NCBI Taxonomy" id="562"/>
    <lineage>
        <taxon>Bacteria</taxon>
        <taxon>Pseudomonadati</taxon>
        <taxon>Pseudomonadota</taxon>
        <taxon>Gammaproteobacteria</taxon>
        <taxon>Enterobacterales</taxon>
        <taxon>Enterobacteriaceae</taxon>
        <taxon>Escherichia</taxon>
    </lineage>
</organism>
<sequence length="218" mass="24398">MRFDLIQSIYDQCAETLGRTNFEMVVASSLSVLNEDMIEWSRDRNITFSVSLDGEEVVHNSNRILGRGLAYSRTVSGVEAIKHSLGAGRVATVTTVTKELIRRPESIVQAHLSLGLKDMFIRPVSPYGFAQKASFTFSMDEYFSFYASLIDEILKINNEGIRVVEHSASIHLKRIFNPGFSGYADLKSPSGVVLNSILFNYDCRVYGSEVVNKNWPPS</sequence>
<name>A0A2Y8MEB0_ECOLX</name>
<dbReference type="EMBL" id="UCZA01000029">
    <property type="protein sequence ID" value="SQP85640.1"/>
    <property type="molecule type" value="Genomic_DNA"/>
</dbReference>
<dbReference type="GO" id="GO:0016491">
    <property type="term" value="F:oxidoreductase activity"/>
    <property type="evidence" value="ECO:0007669"/>
    <property type="project" value="InterPro"/>
</dbReference>
<evidence type="ECO:0000313" key="3">
    <source>
        <dbReference type="Proteomes" id="UP000250671"/>
    </source>
</evidence>
<evidence type="ECO:0000256" key="1">
    <source>
        <dbReference type="ARBA" id="ARBA00001966"/>
    </source>
</evidence>
<dbReference type="AlphaFoldDB" id="A0A2Y8MEB0"/>
<dbReference type="InterPro" id="IPR013785">
    <property type="entry name" value="Aldolase_TIM"/>
</dbReference>
<dbReference type="Proteomes" id="UP000250671">
    <property type="component" value="Unassembled WGS sequence"/>
</dbReference>
<accession>A0A2Y8MEB0</accession>
<dbReference type="InterPro" id="IPR058240">
    <property type="entry name" value="rSAM_sf"/>
</dbReference>
<dbReference type="PANTHER" id="PTHR43273">
    <property type="entry name" value="ANAEROBIC SULFATASE-MATURATING ENZYME HOMOLOG ASLB-RELATED"/>
    <property type="match status" value="1"/>
</dbReference>
<dbReference type="Gene3D" id="3.20.20.70">
    <property type="entry name" value="Aldolase class I"/>
    <property type="match status" value="1"/>
</dbReference>
<comment type="cofactor">
    <cofactor evidence="1">
        <name>[4Fe-4S] cluster</name>
        <dbReference type="ChEBI" id="CHEBI:49883"/>
    </cofactor>
</comment>
<dbReference type="InterPro" id="IPR023867">
    <property type="entry name" value="Sulphatase_maturase_rSAM"/>
</dbReference>